<evidence type="ECO:0000313" key="6">
    <source>
        <dbReference type="EMBL" id="SFI49721.1"/>
    </source>
</evidence>
<dbReference type="EMBL" id="FOQD01000009">
    <property type="protein sequence ID" value="SFI49721.1"/>
    <property type="molecule type" value="Genomic_DNA"/>
</dbReference>
<keyword evidence="2" id="KW-0812">Transmembrane</keyword>
<evidence type="ECO:0000313" key="7">
    <source>
        <dbReference type="Proteomes" id="UP000199518"/>
    </source>
</evidence>
<sequence>MQMIPWVLGGVAVLVAALVVRSYFALWLQAYVSRANISMLSLIMMSLRNVSPRVIVDCKVMAVQAGLPVHSTKDLEAHYLAGGNVYKVTKALIAANRAGIDLDWGTAAAVDLAGRDILEAVQTSVYPKVIDCPAIEQGKRSTVNGVAKDGIQLNVRVRVTVRTNLKQLIGGATETTIIARVGQGIVSAIGACANYREALSNPMVIAAEVLRRGLDAQTAFAIVSIDIEEIVVGMNIGARLQLEQAEADMRIAQADAETRRAMAVALEREMQALLQENRASVVLAEAGIPLAIAAAYESGQLSMQSKLPGSASPRKNTIRIGA</sequence>
<dbReference type="Proteomes" id="UP000199518">
    <property type="component" value="Unassembled WGS sequence"/>
</dbReference>
<dbReference type="AlphaFoldDB" id="A0A1I3IP29"/>
<keyword evidence="7" id="KW-1185">Reference proteome</keyword>
<dbReference type="STRING" id="1576369.SAMN05421753_109201"/>
<dbReference type="InterPro" id="IPR022853">
    <property type="entry name" value="FloA"/>
</dbReference>
<evidence type="ECO:0000256" key="1">
    <source>
        <dbReference type="ARBA" id="ARBA00022475"/>
    </source>
</evidence>
<name>A0A1I3IP29_9PLAN</name>
<evidence type="ECO:0000256" key="3">
    <source>
        <dbReference type="ARBA" id="ARBA00022989"/>
    </source>
</evidence>
<keyword evidence="5" id="KW-0175">Coiled coil</keyword>
<dbReference type="RefSeq" id="WP_092050961.1">
    <property type="nucleotide sequence ID" value="NZ_FOQD01000009.1"/>
</dbReference>
<keyword evidence="4" id="KW-0472">Membrane</keyword>
<protein>
    <submittedName>
        <fullName evidence="6">Uncharacterized protein YqfA, UPF0365 family</fullName>
    </submittedName>
</protein>
<organism evidence="6 7">
    <name type="scientific">Planctomicrobium piriforme</name>
    <dbReference type="NCBI Taxonomy" id="1576369"/>
    <lineage>
        <taxon>Bacteria</taxon>
        <taxon>Pseudomonadati</taxon>
        <taxon>Planctomycetota</taxon>
        <taxon>Planctomycetia</taxon>
        <taxon>Planctomycetales</taxon>
        <taxon>Planctomycetaceae</taxon>
        <taxon>Planctomicrobium</taxon>
    </lineage>
</organism>
<feature type="coiled-coil region" evidence="5">
    <location>
        <begin position="235"/>
        <end position="276"/>
    </location>
</feature>
<proteinExistence type="predicted"/>
<dbReference type="Pfam" id="PF12127">
    <property type="entry name" value="FloA"/>
    <property type="match status" value="1"/>
</dbReference>
<reference evidence="7" key="1">
    <citation type="submission" date="2016-10" db="EMBL/GenBank/DDBJ databases">
        <authorList>
            <person name="Varghese N."/>
            <person name="Submissions S."/>
        </authorList>
    </citation>
    <scope>NUCLEOTIDE SEQUENCE [LARGE SCALE GENOMIC DNA]</scope>
    <source>
        <strain evidence="7">DSM 26348</strain>
    </source>
</reference>
<gene>
    <name evidence="6" type="ORF">SAMN05421753_109201</name>
</gene>
<keyword evidence="3" id="KW-1133">Transmembrane helix</keyword>
<dbReference type="OrthoDB" id="9808365at2"/>
<evidence type="ECO:0000256" key="4">
    <source>
        <dbReference type="ARBA" id="ARBA00023136"/>
    </source>
</evidence>
<evidence type="ECO:0000256" key="5">
    <source>
        <dbReference type="SAM" id="Coils"/>
    </source>
</evidence>
<evidence type="ECO:0000256" key="2">
    <source>
        <dbReference type="ARBA" id="ARBA00022692"/>
    </source>
</evidence>
<accession>A0A1I3IP29</accession>
<keyword evidence="1" id="KW-1003">Cell membrane</keyword>
<dbReference type="NCBIfam" id="NF010186">
    <property type="entry name" value="PRK13665.1"/>
    <property type="match status" value="1"/>
</dbReference>